<dbReference type="HAMAP" id="MF_00296">
    <property type="entry name" value="MetX_acyltransf"/>
    <property type="match status" value="1"/>
</dbReference>
<dbReference type="GO" id="GO:0009086">
    <property type="term" value="P:methionine biosynthetic process"/>
    <property type="evidence" value="ECO:0007669"/>
    <property type="project" value="UniProtKB-UniRule"/>
</dbReference>
<protein>
    <recommendedName>
        <fullName evidence="2">Homoserine O-acetyltransferase</fullName>
        <shortName evidence="2">HAT</shortName>
        <ecNumber evidence="2">2.3.1.31</ecNumber>
    </recommendedName>
    <alternativeName>
        <fullName evidence="2">Homoserine transacetylase</fullName>
        <shortName evidence="2">HTA</shortName>
    </alternativeName>
</protein>
<feature type="active site" evidence="2 3">
    <location>
        <position position="308"/>
    </location>
</feature>
<comment type="caution">
    <text evidence="2">Lacks conserved residue(s) required for the propagation of feature annotation.</text>
</comment>
<dbReference type="InterPro" id="IPR000073">
    <property type="entry name" value="AB_hydrolase_1"/>
</dbReference>
<keyword evidence="2" id="KW-0963">Cytoplasm</keyword>
<feature type="active site" description="Nucleophile" evidence="2 3">
    <location>
        <position position="140"/>
    </location>
</feature>
<dbReference type="InterPro" id="IPR008220">
    <property type="entry name" value="HAT_MetX-like"/>
</dbReference>
<comment type="function">
    <text evidence="2">Transfers an acetyl group from acetyl-CoA to L-homoserine, forming acetyl-L-homoserine.</text>
</comment>
<evidence type="ECO:0000256" key="2">
    <source>
        <dbReference type="HAMAP-Rule" id="MF_00296"/>
    </source>
</evidence>
<keyword evidence="2 5" id="KW-0012">Acyltransferase</keyword>
<dbReference type="GO" id="GO:0009092">
    <property type="term" value="P:homoserine metabolic process"/>
    <property type="evidence" value="ECO:0007669"/>
    <property type="project" value="TreeGrafter"/>
</dbReference>
<keyword evidence="2" id="KW-0486">Methionine biosynthesis</keyword>
<dbReference type="UniPathway" id="UPA00051">
    <property type="reaction ID" value="UER00074"/>
</dbReference>
<dbReference type="NCBIfam" id="NF001209">
    <property type="entry name" value="PRK00175.1"/>
    <property type="match status" value="1"/>
</dbReference>
<comment type="subunit">
    <text evidence="2">Homodimer.</text>
</comment>
<dbReference type="PANTHER" id="PTHR32268">
    <property type="entry name" value="HOMOSERINE O-ACETYLTRANSFERASE"/>
    <property type="match status" value="1"/>
</dbReference>
<name>A0A5C5UFS7_9CORY</name>
<gene>
    <name evidence="2" type="primary">metXA</name>
    <name evidence="5" type="ORF">FRX94_08390</name>
</gene>
<dbReference type="AlphaFoldDB" id="A0A5C5UFS7"/>
<reference evidence="5 6" key="1">
    <citation type="submission" date="2019-08" db="EMBL/GenBank/DDBJ databases">
        <authorList>
            <person name="Lei W."/>
        </authorList>
    </citation>
    <scope>NUCLEOTIDE SEQUENCE [LARGE SCALE GENOMIC DNA]</scope>
    <source>
        <strain evidence="5 6">CCUG 58627</strain>
    </source>
</reference>
<accession>A0A5C5UFS7</accession>
<evidence type="ECO:0000256" key="3">
    <source>
        <dbReference type="PIRSR" id="PIRSR000443-1"/>
    </source>
</evidence>
<feature type="binding site" evidence="2">
    <location>
        <position position="339"/>
    </location>
    <ligand>
        <name>substrate</name>
    </ligand>
</feature>
<organism evidence="5 6">
    <name type="scientific">Corynebacterium canis</name>
    <dbReference type="NCBI Taxonomy" id="679663"/>
    <lineage>
        <taxon>Bacteria</taxon>
        <taxon>Bacillati</taxon>
        <taxon>Actinomycetota</taxon>
        <taxon>Actinomycetes</taxon>
        <taxon>Mycobacteriales</taxon>
        <taxon>Corynebacteriaceae</taxon>
        <taxon>Corynebacterium</taxon>
    </lineage>
</organism>
<dbReference type="Pfam" id="PF00561">
    <property type="entry name" value="Abhydrolase_1"/>
    <property type="match status" value="1"/>
</dbReference>
<dbReference type="GO" id="GO:0005737">
    <property type="term" value="C:cytoplasm"/>
    <property type="evidence" value="ECO:0007669"/>
    <property type="project" value="UniProtKB-SubCell"/>
</dbReference>
<dbReference type="OrthoDB" id="9800754at2"/>
<comment type="pathway">
    <text evidence="2">Amino-acid biosynthesis; L-methionine biosynthesis via de novo pathway; O-acetyl-L-homoserine from L-homoserine: step 1/1.</text>
</comment>
<evidence type="ECO:0000259" key="4">
    <source>
        <dbReference type="Pfam" id="PF00561"/>
    </source>
</evidence>
<comment type="similarity">
    <text evidence="2">Belongs to the AB hydrolase superfamily. MetX family.</text>
</comment>
<feature type="active site" evidence="2 3">
    <location>
        <position position="338"/>
    </location>
</feature>
<keyword evidence="6" id="KW-1185">Reference proteome</keyword>
<sequence length="360" mass="39077">MTHNASSGEVQFQPIGDFTTEAGAVIRDVTVAYQQWGTPRADGSNIILVEHALTGDSNAADWWCGVIGPGKALDTNRFSVLCSNVIGGCRGTTGPSSPHPDGGFWGSRFPAISIRDQVAVEKLLLDALSIHRFFAVIGGSMGGARSLEWTLMYPEMVHSALVLAVSARASAWQIGIQAAQIASIENDPAWQNGDFHGTGRVPFEGMATARRIAHLTYRGELEIDERFATDPQPGENPRGAFRDPSQRFAVVSYLDHQAKRLEQRFCPGSYVTLTESLNRHDIGLGRGGLNKALASSTVPTMVAGVDTDILYPYHQQEHLSRNLGNLLGMARIASPVGHDAFLTEVRQMDHIIRRFISLAS</sequence>
<dbReference type="EMBL" id="VOHM01000017">
    <property type="protein sequence ID" value="TWT24473.1"/>
    <property type="molecule type" value="Genomic_DNA"/>
</dbReference>
<feature type="domain" description="AB hydrolase-1" evidence="4">
    <location>
        <begin position="46"/>
        <end position="344"/>
    </location>
</feature>
<dbReference type="GO" id="GO:0004414">
    <property type="term" value="F:homoserine O-acetyltransferase activity"/>
    <property type="evidence" value="ECO:0007669"/>
    <property type="project" value="UniProtKB-UniRule"/>
</dbReference>
<dbReference type="InterPro" id="IPR029058">
    <property type="entry name" value="AB_hydrolase_fold"/>
</dbReference>
<evidence type="ECO:0000313" key="5">
    <source>
        <dbReference type="EMBL" id="TWT24473.1"/>
    </source>
</evidence>
<dbReference type="SUPFAM" id="SSF53474">
    <property type="entry name" value="alpha/beta-Hydrolases"/>
    <property type="match status" value="1"/>
</dbReference>
<dbReference type="PANTHER" id="PTHR32268:SF11">
    <property type="entry name" value="HOMOSERINE O-ACETYLTRANSFERASE"/>
    <property type="match status" value="1"/>
</dbReference>
<dbReference type="NCBIfam" id="TIGR01392">
    <property type="entry name" value="homoserO_Ac_trn"/>
    <property type="match status" value="1"/>
</dbReference>
<dbReference type="Gene3D" id="3.40.50.1820">
    <property type="entry name" value="alpha/beta hydrolase"/>
    <property type="match status" value="1"/>
</dbReference>
<dbReference type="PIRSF" id="PIRSF000443">
    <property type="entry name" value="Homoser_Ac_trans"/>
    <property type="match status" value="1"/>
</dbReference>
<dbReference type="Proteomes" id="UP000320791">
    <property type="component" value="Unassembled WGS sequence"/>
</dbReference>
<keyword evidence="1 2" id="KW-0808">Transferase</keyword>
<dbReference type="RefSeq" id="WP_146324680.1">
    <property type="nucleotide sequence ID" value="NZ_BAABLR010000008.1"/>
</dbReference>
<proteinExistence type="inferred from homology"/>
<comment type="caution">
    <text evidence="5">The sequence shown here is derived from an EMBL/GenBank/DDBJ whole genome shotgun (WGS) entry which is preliminary data.</text>
</comment>
<dbReference type="EC" id="2.3.1.31" evidence="2"/>
<keyword evidence="2" id="KW-0028">Amino-acid biosynthesis</keyword>
<evidence type="ECO:0000313" key="6">
    <source>
        <dbReference type="Proteomes" id="UP000320791"/>
    </source>
</evidence>
<evidence type="ECO:0000256" key="1">
    <source>
        <dbReference type="ARBA" id="ARBA00022679"/>
    </source>
</evidence>
<feature type="binding site" evidence="2">
    <location>
        <position position="210"/>
    </location>
    <ligand>
        <name>substrate</name>
    </ligand>
</feature>
<comment type="subcellular location">
    <subcellularLocation>
        <location evidence="2">Cytoplasm</location>
    </subcellularLocation>
</comment>
<comment type="catalytic activity">
    <reaction evidence="2">
        <text>L-homoserine + acetyl-CoA = O-acetyl-L-homoserine + CoA</text>
        <dbReference type="Rhea" id="RHEA:13701"/>
        <dbReference type="ChEBI" id="CHEBI:57287"/>
        <dbReference type="ChEBI" id="CHEBI:57288"/>
        <dbReference type="ChEBI" id="CHEBI:57476"/>
        <dbReference type="ChEBI" id="CHEBI:57716"/>
        <dbReference type="EC" id="2.3.1.31"/>
    </reaction>
</comment>